<dbReference type="GeneID" id="36345224"/>
<evidence type="ECO:0000313" key="12">
    <source>
        <dbReference type="Proteomes" id="UP000019149"/>
    </source>
</evidence>
<dbReference type="Pfam" id="PF04712">
    <property type="entry name" value="Radial_spoke"/>
    <property type="match status" value="1"/>
</dbReference>
<sequence>MDCSDLHIKIDYLGSCGIVLTPEQKASLQTSLTLLRYEQKYVIVNFWGIIKGVQADYYIAQGIGKDYMSDITTLYSKDCITWCLLPIPTKYEVEKSKYFKMRFTGDPQHEFKHTELKQSFKGDELVQEETQMKMKEEDRLAAVIKRIDHDVQVIPRGSFHRLANGQVIRNKNYEGNPIFSLTCLLGLTTAEAAKLSSYLHFRRPLKYPHKPLEDKVKLNKATDFLDTLETDVPSGCWAILFERGNTVVYVKSLQWLGYILYHVPEKPVYGSLYVGCGEHNINLPFML</sequence>
<dbReference type="GO" id="GO:0001534">
    <property type="term" value="C:radial spoke"/>
    <property type="evidence" value="ECO:0007669"/>
    <property type="project" value="InterPro"/>
</dbReference>
<keyword evidence="2" id="KW-0963">Cytoplasm</keyword>
<evidence type="ECO:0000256" key="3">
    <source>
        <dbReference type="ARBA" id="ARBA00022794"/>
    </source>
</evidence>
<keyword evidence="12" id="KW-1185">Reference proteome</keyword>
<keyword evidence="5" id="KW-0969">Cilium</keyword>
<reference evidence="11 12" key="1">
    <citation type="journal article" date="2013" name="Nat. Genet.">
        <title>The genome of the hydatid tapeworm Echinococcus granulosus.</title>
        <authorList>
            <person name="Zheng H."/>
            <person name="Zhang W."/>
            <person name="Zhang L."/>
            <person name="Zhang Z."/>
            <person name="Li J."/>
            <person name="Lu G."/>
            <person name="Zhu Y."/>
            <person name="Wang Y."/>
            <person name="Huang Y."/>
            <person name="Liu J."/>
            <person name="Kang H."/>
            <person name="Chen J."/>
            <person name="Wang L."/>
            <person name="Chen A."/>
            <person name="Yu S."/>
            <person name="Gao Z."/>
            <person name="Jin L."/>
            <person name="Gu W."/>
            <person name="Wang Z."/>
            <person name="Zhao L."/>
            <person name="Shi B."/>
            <person name="Wen H."/>
            <person name="Lin R."/>
            <person name="Jones M.K."/>
            <person name="Brejova B."/>
            <person name="Vinar T."/>
            <person name="Zhao G."/>
            <person name="McManus D.P."/>
            <person name="Chen Z."/>
            <person name="Zhou Y."/>
            <person name="Wang S."/>
        </authorList>
    </citation>
    <scope>NUCLEOTIDE SEQUENCE [LARGE SCALE GENOMIC DNA]</scope>
</reference>
<dbReference type="AlphaFoldDB" id="W6UQD8"/>
<accession>W6UQD8</accession>
<dbReference type="GO" id="GO:0044458">
    <property type="term" value="P:motile cilium assembly"/>
    <property type="evidence" value="ECO:0007669"/>
    <property type="project" value="TreeGrafter"/>
</dbReference>
<dbReference type="STRING" id="6210.W6UQD8"/>
<evidence type="ECO:0000256" key="8">
    <source>
        <dbReference type="ARBA" id="ARBA00037822"/>
    </source>
</evidence>
<dbReference type="KEGG" id="egl:EGR_09509"/>
<evidence type="ECO:0000256" key="4">
    <source>
        <dbReference type="ARBA" id="ARBA00022846"/>
    </source>
</evidence>
<keyword evidence="6" id="KW-0206">Cytoskeleton</keyword>
<dbReference type="OrthoDB" id="10258956at2759"/>
<comment type="similarity">
    <text evidence="9">Belongs to the flagellar radial spoke RSP9 family.</text>
</comment>
<gene>
    <name evidence="11" type="ORF">EGR_09509</name>
</gene>
<evidence type="ECO:0000256" key="10">
    <source>
        <dbReference type="ARBA" id="ARBA00041080"/>
    </source>
</evidence>
<dbReference type="GO" id="GO:0060091">
    <property type="term" value="C:kinocilium"/>
    <property type="evidence" value="ECO:0007669"/>
    <property type="project" value="UniProtKB-SubCell"/>
</dbReference>
<dbReference type="EMBL" id="APAU02000151">
    <property type="protein sequence ID" value="EUB55614.1"/>
    <property type="molecule type" value="Genomic_DNA"/>
</dbReference>
<organism evidence="11 12">
    <name type="scientific">Echinococcus granulosus</name>
    <name type="common">Hydatid tapeworm</name>
    <dbReference type="NCBI Taxonomy" id="6210"/>
    <lineage>
        <taxon>Eukaryota</taxon>
        <taxon>Metazoa</taxon>
        <taxon>Spiralia</taxon>
        <taxon>Lophotrochozoa</taxon>
        <taxon>Platyhelminthes</taxon>
        <taxon>Cestoda</taxon>
        <taxon>Eucestoda</taxon>
        <taxon>Cyclophyllidea</taxon>
        <taxon>Taeniidae</taxon>
        <taxon>Echinococcus</taxon>
        <taxon>Echinococcus granulosus group</taxon>
    </lineage>
</organism>
<evidence type="ECO:0000256" key="1">
    <source>
        <dbReference type="ARBA" id="ARBA00004611"/>
    </source>
</evidence>
<dbReference type="GO" id="GO:0035082">
    <property type="term" value="P:axoneme assembly"/>
    <property type="evidence" value="ECO:0007669"/>
    <property type="project" value="InterPro"/>
</dbReference>
<comment type="caution">
    <text evidence="11">The sequence shown here is derived from an EMBL/GenBank/DDBJ whole genome shotgun (WGS) entry which is preliminary data.</text>
</comment>
<keyword evidence="7" id="KW-0966">Cell projection</keyword>
<evidence type="ECO:0000256" key="5">
    <source>
        <dbReference type="ARBA" id="ARBA00023069"/>
    </source>
</evidence>
<dbReference type="Proteomes" id="UP000019149">
    <property type="component" value="Unassembled WGS sequence"/>
</dbReference>
<name>W6UQD8_ECHGR</name>
<evidence type="ECO:0000313" key="11">
    <source>
        <dbReference type="EMBL" id="EUB55614.1"/>
    </source>
</evidence>
<dbReference type="InterPro" id="IPR006802">
    <property type="entry name" value="Radial_spoke"/>
</dbReference>
<evidence type="ECO:0000256" key="2">
    <source>
        <dbReference type="ARBA" id="ARBA00022490"/>
    </source>
</evidence>
<dbReference type="RefSeq" id="XP_024346810.1">
    <property type="nucleotide sequence ID" value="XM_024498758.1"/>
</dbReference>
<evidence type="ECO:0000256" key="9">
    <source>
        <dbReference type="ARBA" id="ARBA00038319"/>
    </source>
</evidence>
<dbReference type="PANTHER" id="PTHR22069">
    <property type="entry name" value="MITOCHONDRIAL RIBOSOMAL PROTEIN S18"/>
    <property type="match status" value="1"/>
</dbReference>
<dbReference type="PANTHER" id="PTHR22069:SF0">
    <property type="entry name" value="RADIAL SPOKE HEAD PROTEIN 9 HOMOLOG"/>
    <property type="match status" value="1"/>
</dbReference>
<keyword evidence="3" id="KW-0970">Cilium biogenesis/degradation</keyword>
<proteinExistence type="inferred from homology"/>
<comment type="subcellular location">
    <subcellularLocation>
        <location evidence="8">Cell projection</location>
        <location evidence="8">Kinocilium</location>
    </subcellularLocation>
    <subcellularLocation>
        <location evidence="1">Cytoplasm</location>
        <location evidence="1">Cytoskeleton</location>
        <location evidence="1">Flagellum axoneme</location>
    </subcellularLocation>
</comment>
<evidence type="ECO:0000256" key="7">
    <source>
        <dbReference type="ARBA" id="ARBA00023273"/>
    </source>
</evidence>
<dbReference type="CTD" id="36345224"/>
<dbReference type="OMA" id="TFYHVPN"/>
<keyword evidence="4" id="KW-0282">Flagellum</keyword>
<dbReference type="GO" id="GO:0060294">
    <property type="term" value="P:cilium movement involved in cell motility"/>
    <property type="evidence" value="ECO:0007669"/>
    <property type="project" value="InterPro"/>
</dbReference>
<protein>
    <recommendedName>
        <fullName evidence="10">Radial spoke head protein 9 homolog</fullName>
    </recommendedName>
</protein>
<evidence type="ECO:0000256" key="6">
    <source>
        <dbReference type="ARBA" id="ARBA00023212"/>
    </source>
</evidence>
<dbReference type="InterPro" id="IPR055316">
    <property type="entry name" value="RSP9"/>
</dbReference>